<evidence type="ECO:0000256" key="8">
    <source>
        <dbReference type="ARBA" id="ARBA00022989"/>
    </source>
</evidence>
<gene>
    <name evidence="15" type="ORF">OBBRIDRAFT_755346</name>
</gene>
<evidence type="ECO:0000256" key="13">
    <source>
        <dbReference type="PIRSR" id="PIRSR602401-1"/>
    </source>
</evidence>
<dbReference type="PROSITE" id="PS00086">
    <property type="entry name" value="CYTOCHROME_P450"/>
    <property type="match status" value="1"/>
</dbReference>
<dbReference type="Pfam" id="PF00067">
    <property type="entry name" value="p450"/>
    <property type="match status" value="1"/>
</dbReference>
<dbReference type="PRINTS" id="PR00385">
    <property type="entry name" value="P450"/>
</dbReference>
<evidence type="ECO:0000256" key="10">
    <source>
        <dbReference type="ARBA" id="ARBA00023004"/>
    </source>
</evidence>
<organism evidence="15 16">
    <name type="scientific">Obba rivulosa</name>
    <dbReference type="NCBI Taxonomy" id="1052685"/>
    <lineage>
        <taxon>Eukaryota</taxon>
        <taxon>Fungi</taxon>
        <taxon>Dikarya</taxon>
        <taxon>Basidiomycota</taxon>
        <taxon>Agaricomycotina</taxon>
        <taxon>Agaricomycetes</taxon>
        <taxon>Polyporales</taxon>
        <taxon>Gelatoporiaceae</taxon>
        <taxon>Obba</taxon>
    </lineage>
</organism>
<dbReference type="GO" id="GO:0004497">
    <property type="term" value="F:monooxygenase activity"/>
    <property type="evidence" value="ECO:0007669"/>
    <property type="project" value="UniProtKB-KW"/>
</dbReference>
<evidence type="ECO:0000256" key="14">
    <source>
        <dbReference type="RuleBase" id="RU000461"/>
    </source>
</evidence>
<dbReference type="GO" id="GO:0005506">
    <property type="term" value="F:iron ion binding"/>
    <property type="evidence" value="ECO:0007669"/>
    <property type="project" value="InterPro"/>
</dbReference>
<dbReference type="PANTHER" id="PTHR46300:SF7">
    <property type="entry name" value="P450, PUTATIVE (EUROFUNG)-RELATED"/>
    <property type="match status" value="1"/>
</dbReference>
<comment type="subcellular location">
    <subcellularLocation>
        <location evidence="2">Membrane</location>
        <topology evidence="2">Single-pass membrane protein</topology>
    </subcellularLocation>
</comment>
<dbReference type="AlphaFoldDB" id="A0A8E2ATA8"/>
<comment type="cofactor">
    <cofactor evidence="1 13">
        <name>heme</name>
        <dbReference type="ChEBI" id="CHEBI:30413"/>
    </cofactor>
</comment>
<dbReference type="InterPro" id="IPR036396">
    <property type="entry name" value="Cyt_P450_sf"/>
</dbReference>
<dbReference type="PANTHER" id="PTHR46300">
    <property type="entry name" value="P450, PUTATIVE (EUROFUNG)-RELATED-RELATED"/>
    <property type="match status" value="1"/>
</dbReference>
<dbReference type="GO" id="GO:0020037">
    <property type="term" value="F:heme binding"/>
    <property type="evidence" value="ECO:0007669"/>
    <property type="project" value="InterPro"/>
</dbReference>
<reference evidence="15 16" key="1">
    <citation type="submission" date="2016-07" db="EMBL/GenBank/DDBJ databases">
        <title>Draft genome of the white-rot fungus Obba rivulosa 3A-2.</title>
        <authorList>
            <consortium name="DOE Joint Genome Institute"/>
            <person name="Miettinen O."/>
            <person name="Riley R."/>
            <person name="Acob R."/>
            <person name="Barry K."/>
            <person name="Cullen D."/>
            <person name="De Vries R."/>
            <person name="Hainaut M."/>
            <person name="Hatakka A."/>
            <person name="Henrissat B."/>
            <person name="Hilden K."/>
            <person name="Kuo R."/>
            <person name="Labutti K."/>
            <person name="Lipzen A."/>
            <person name="Makela M.R."/>
            <person name="Sandor L."/>
            <person name="Spatafora J.W."/>
            <person name="Grigoriev I.V."/>
            <person name="Hibbett D.S."/>
        </authorList>
    </citation>
    <scope>NUCLEOTIDE SEQUENCE [LARGE SCALE GENOMIC DNA]</scope>
    <source>
        <strain evidence="15 16">3A-2</strain>
    </source>
</reference>
<keyword evidence="7 13" id="KW-0479">Metal-binding</keyword>
<keyword evidence="10 13" id="KW-0408">Iron</keyword>
<dbReference type="GO" id="GO:0016705">
    <property type="term" value="F:oxidoreductase activity, acting on paired donors, with incorporation or reduction of molecular oxygen"/>
    <property type="evidence" value="ECO:0007669"/>
    <property type="project" value="InterPro"/>
</dbReference>
<dbReference type="CDD" id="cd11065">
    <property type="entry name" value="CYP64-like"/>
    <property type="match status" value="1"/>
</dbReference>
<comment type="pathway">
    <text evidence="3">Secondary metabolite biosynthesis.</text>
</comment>
<evidence type="ECO:0000313" key="15">
    <source>
        <dbReference type="EMBL" id="OCH90216.1"/>
    </source>
</evidence>
<dbReference type="GO" id="GO:0016020">
    <property type="term" value="C:membrane"/>
    <property type="evidence" value="ECO:0007669"/>
    <property type="project" value="UniProtKB-SubCell"/>
</dbReference>
<keyword evidence="12" id="KW-0472">Membrane</keyword>
<dbReference type="PRINTS" id="PR00463">
    <property type="entry name" value="EP450I"/>
</dbReference>
<keyword evidence="6" id="KW-0812">Transmembrane</keyword>
<evidence type="ECO:0000256" key="2">
    <source>
        <dbReference type="ARBA" id="ARBA00004167"/>
    </source>
</evidence>
<dbReference type="EMBL" id="KV722409">
    <property type="protein sequence ID" value="OCH90216.1"/>
    <property type="molecule type" value="Genomic_DNA"/>
</dbReference>
<name>A0A8E2ATA8_9APHY</name>
<keyword evidence="11 14" id="KW-0503">Monooxygenase</keyword>
<dbReference type="InterPro" id="IPR001128">
    <property type="entry name" value="Cyt_P450"/>
</dbReference>
<evidence type="ECO:0000256" key="5">
    <source>
        <dbReference type="ARBA" id="ARBA00022617"/>
    </source>
</evidence>
<dbReference type="InterPro" id="IPR017972">
    <property type="entry name" value="Cyt_P450_CS"/>
</dbReference>
<evidence type="ECO:0000256" key="12">
    <source>
        <dbReference type="ARBA" id="ARBA00023136"/>
    </source>
</evidence>
<protein>
    <submittedName>
        <fullName evidence="15">Cytochrome P450</fullName>
    </submittedName>
</protein>
<keyword evidence="8" id="KW-1133">Transmembrane helix</keyword>
<dbReference type="OrthoDB" id="2789670at2759"/>
<dbReference type="InterPro" id="IPR050364">
    <property type="entry name" value="Cytochrome_P450_fung"/>
</dbReference>
<accession>A0A8E2ATA8</accession>
<proteinExistence type="inferred from homology"/>
<evidence type="ECO:0000256" key="6">
    <source>
        <dbReference type="ARBA" id="ARBA00022692"/>
    </source>
</evidence>
<keyword evidence="5 13" id="KW-0349">Heme</keyword>
<dbReference type="SUPFAM" id="SSF48264">
    <property type="entry name" value="Cytochrome P450"/>
    <property type="match status" value="1"/>
</dbReference>
<dbReference type="Gene3D" id="1.10.630.10">
    <property type="entry name" value="Cytochrome P450"/>
    <property type="match status" value="1"/>
</dbReference>
<dbReference type="InterPro" id="IPR002401">
    <property type="entry name" value="Cyt_P450_E_grp-I"/>
</dbReference>
<keyword evidence="16" id="KW-1185">Reference proteome</keyword>
<sequence length="434" mass="48899">MFQGFGKRILVLNSLQAMNDLFDKRANIYSNRPVSTFGGELMGMDDSLAFLPYGDEWRIHRKLAHSVLSPTAVKEYHAMQEDIVATFAKSMIDTPEDLFTTMRMSAGRIIIAITYGIRASQAQTDYIMAGEHAMRVATKATVPGQYIVDLLPFLKYAPSWVSFQCEAQVGREILLSFARNPLEHVKRDIEAGIALPSFMQHLLSTPVDNGSIDEYRLLWLGTSLFGAGAETTYATVLTFILAMMLNPEKQKLAQAEIDAVVGGSRLPLVQDAPNLRYVDAVIKETMRWQPALHLGMPRRAVEDDYYAGYYIPKGTLLVPNVWAIAYEPNEKYDPEAFLPERHLDASQNVTDPMTWAWGFGRRVCPGRYLAEHSVFIFIATILAVFDILPPEDEDIKLEFTQHLVRSPKPYKYRIVPRSDTKAKLVEDRAAIAVV</sequence>
<keyword evidence="9 14" id="KW-0560">Oxidoreductase</keyword>
<evidence type="ECO:0000256" key="3">
    <source>
        <dbReference type="ARBA" id="ARBA00005179"/>
    </source>
</evidence>
<evidence type="ECO:0000256" key="1">
    <source>
        <dbReference type="ARBA" id="ARBA00001971"/>
    </source>
</evidence>
<evidence type="ECO:0000256" key="11">
    <source>
        <dbReference type="ARBA" id="ARBA00023033"/>
    </source>
</evidence>
<feature type="binding site" description="axial binding residue" evidence="13">
    <location>
        <position position="364"/>
    </location>
    <ligand>
        <name>heme</name>
        <dbReference type="ChEBI" id="CHEBI:30413"/>
    </ligand>
    <ligandPart>
        <name>Fe</name>
        <dbReference type="ChEBI" id="CHEBI:18248"/>
    </ligandPart>
</feature>
<evidence type="ECO:0000313" key="16">
    <source>
        <dbReference type="Proteomes" id="UP000250043"/>
    </source>
</evidence>
<evidence type="ECO:0000256" key="9">
    <source>
        <dbReference type="ARBA" id="ARBA00023002"/>
    </source>
</evidence>
<comment type="similarity">
    <text evidence="4 14">Belongs to the cytochrome P450 family.</text>
</comment>
<evidence type="ECO:0000256" key="4">
    <source>
        <dbReference type="ARBA" id="ARBA00010617"/>
    </source>
</evidence>
<evidence type="ECO:0000256" key="7">
    <source>
        <dbReference type="ARBA" id="ARBA00022723"/>
    </source>
</evidence>
<dbReference type="Proteomes" id="UP000250043">
    <property type="component" value="Unassembled WGS sequence"/>
</dbReference>